<evidence type="ECO:0000313" key="11">
    <source>
        <dbReference type="Proteomes" id="UP000256970"/>
    </source>
</evidence>
<dbReference type="GO" id="GO:0005694">
    <property type="term" value="C:chromosome"/>
    <property type="evidence" value="ECO:0007669"/>
    <property type="project" value="UniProtKB-SubCell"/>
</dbReference>
<keyword evidence="7" id="KW-0175">Coiled coil</keyword>
<name>A0A383VVK8_TETOB</name>
<comment type="subcellular location">
    <subcellularLocation>
        <location evidence="1">Chromosome</location>
    </subcellularLocation>
    <subcellularLocation>
        <location evidence="2">Nucleus</location>
        <location evidence="2">Nucleolus</location>
    </subcellularLocation>
</comment>
<keyword evidence="6" id="KW-0164">Citrullination</keyword>
<dbReference type="EMBL" id="FNXT01000933">
    <property type="protein sequence ID" value="SZX69525.1"/>
    <property type="molecule type" value="Genomic_DNA"/>
</dbReference>
<dbReference type="GO" id="GO:0005730">
    <property type="term" value="C:nucleolus"/>
    <property type="evidence" value="ECO:0007669"/>
    <property type="project" value="UniProtKB-SubCell"/>
</dbReference>
<comment type="function">
    <text evidence="9">Required for proper chromosome segregation during mitosis and error-free mitotic progression.</text>
</comment>
<evidence type="ECO:0000256" key="9">
    <source>
        <dbReference type="ARBA" id="ARBA00093307"/>
    </source>
</evidence>
<keyword evidence="11" id="KW-1185">Reference proteome</keyword>
<dbReference type="STRING" id="3088.A0A383VVK8"/>
<proteinExistence type="predicted"/>
<evidence type="ECO:0000256" key="7">
    <source>
        <dbReference type="ARBA" id="ARBA00023054"/>
    </source>
</evidence>
<evidence type="ECO:0000256" key="6">
    <source>
        <dbReference type="ARBA" id="ARBA00022934"/>
    </source>
</evidence>
<keyword evidence="8" id="KW-0539">Nucleus</keyword>
<dbReference type="AlphaFoldDB" id="A0A383VVK8"/>
<protein>
    <recommendedName>
        <fullName evidence="3">Coiled-coil domain-containing protein 86</fullName>
    </recommendedName>
</protein>
<dbReference type="PANTHER" id="PTHR13557:SF1">
    <property type="entry name" value="COILED-COIL DOMAIN-CONTAINING PROTEIN 86"/>
    <property type="match status" value="1"/>
</dbReference>
<reference evidence="10 11" key="1">
    <citation type="submission" date="2016-10" db="EMBL/GenBank/DDBJ databases">
        <authorList>
            <person name="Cai Z."/>
        </authorList>
    </citation>
    <scope>NUCLEOTIDE SEQUENCE [LARGE SCALE GENOMIC DNA]</scope>
</reference>
<dbReference type="InterPro" id="IPR026570">
    <property type="entry name" value="CCDC86"/>
</dbReference>
<organism evidence="10 11">
    <name type="scientific">Tetradesmus obliquus</name>
    <name type="common">Green alga</name>
    <name type="synonym">Acutodesmus obliquus</name>
    <dbReference type="NCBI Taxonomy" id="3088"/>
    <lineage>
        <taxon>Eukaryota</taxon>
        <taxon>Viridiplantae</taxon>
        <taxon>Chlorophyta</taxon>
        <taxon>core chlorophytes</taxon>
        <taxon>Chlorophyceae</taxon>
        <taxon>CS clade</taxon>
        <taxon>Sphaeropleales</taxon>
        <taxon>Scenedesmaceae</taxon>
        <taxon>Tetradesmus</taxon>
    </lineage>
</organism>
<sequence>MAEQSGSRKRKEWEPKQVEIKEALDLRHASLGPRGYKVKPVKSGKSTYEKILRAQQQPEEQPMAMEHDGDDTEIAPAVKRQRAEGVAYRNVSGKTWKGEAEKRASADKNAVLGSSWEKKMQAKALKKAFQEQKQAAVDAHKEKRKAAAKHRQAVKDRKKQNQEKSAVVQKITNAATVKKMLKSKKQRKLLRTADTNS</sequence>
<evidence type="ECO:0000256" key="5">
    <source>
        <dbReference type="ARBA" id="ARBA00022553"/>
    </source>
</evidence>
<evidence type="ECO:0000256" key="4">
    <source>
        <dbReference type="ARBA" id="ARBA00022454"/>
    </source>
</evidence>
<evidence type="ECO:0000313" key="10">
    <source>
        <dbReference type="EMBL" id="SZX69525.1"/>
    </source>
</evidence>
<dbReference type="Proteomes" id="UP000256970">
    <property type="component" value="Unassembled WGS sequence"/>
</dbReference>
<keyword evidence="5" id="KW-0597">Phosphoprotein</keyword>
<evidence type="ECO:0000256" key="1">
    <source>
        <dbReference type="ARBA" id="ARBA00004286"/>
    </source>
</evidence>
<evidence type="ECO:0000256" key="3">
    <source>
        <dbReference type="ARBA" id="ARBA00016738"/>
    </source>
</evidence>
<gene>
    <name evidence="10" type="ORF">BQ4739_LOCUS9794</name>
</gene>
<evidence type="ECO:0000256" key="2">
    <source>
        <dbReference type="ARBA" id="ARBA00004604"/>
    </source>
</evidence>
<dbReference type="PANTHER" id="PTHR13557">
    <property type="entry name" value="COILED-COIL DOMAIN-CONTAINING PROTEIN 86"/>
    <property type="match status" value="1"/>
</dbReference>
<accession>A0A383VVK8</accession>
<evidence type="ECO:0000256" key="8">
    <source>
        <dbReference type="ARBA" id="ARBA00023242"/>
    </source>
</evidence>
<keyword evidence="4" id="KW-0158">Chromosome</keyword>